<keyword evidence="3" id="KW-1185">Reference proteome</keyword>
<evidence type="ECO:0000256" key="1">
    <source>
        <dbReference type="SAM" id="MobiDB-lite"/>
    </source>
</evidence>
<dbReference type="Proteomes" id="UP000264820">
    <property type="component" value="Unplaced"/>
</dbReference>
<sequence>MASHWGKRKTGFSPVSHCTLHQVSNETHCGEKKNLLGKKWTTLGLKCPRPGMSIALRRASRSGEEADASEAPATPWRSPPPPAPLCLRGTPQTQRSPCLLHKILSRCRRKSECQGATNGAFEGD</sequence>
<protein>
    <submittedName>
        <fullName evidence="2">Uncharacterized protein</fullName>
    </submittedName>
</protein>
<organism evidence="2 3">
    <name type="scientific">Hippocampus comes</name>
    <name type="common">Tiger tail seahorse</name>
    <dbReference type="NCBI Taxonomy" id="109280"/>
    <lineage>
        <taxon>Eukaryota</taxon>
        <taxon>Metazoa</taxon>
        <taxon>Chordata</taxon>
        <taxon>Craniata</taxon>
        <taxon>Vertebrata</taxon>
        <taxon>Euteleostomi</taxon>
        <taxon>Actinopterygii</taxon>
        <taxon>Neopterygii</taxon>
        <taxon>Teleostei</taxon>
        <taxon>Neoteleostei</taxon>
        <taxon>Acanthomorphata</taxon>
        <taxon>Syngnathiaria</taxon>
        <taxon>Syngnathiformes</taxon>
        <taxon>Syngnathoidei</taxon>
        <taxon>Syngnathidae</taxon>
        <taxon>Hippocampus</taxon>
    </lineage>
</organism>
<evidence type="ECO:0000313" key="3">
    <source>
        <dbReference type="Proteomes" id="UP000264820"/>
    </source>
</evidence>
<dbReference type="STRING" id="109280.ENSHCOP00000012381"/>
<dbReference type="AlphaFoldDB" id="A0A3Q2Y4G4"/>
<reference evidence="2" key="1">
    <citation type="submission" date="2025-08" db="UniProtKB">
        <authorList>
            <consortium name="Ensembl"/>
        </authorList>
    </citation>
    <scope>IDENTIFICATION</scope>
</reference>
<proteinExistence type="predicted"/>
<evidence type="ECO:0000313" key="2">
    <source>
        <dbReference type="Ensembl" id="ENSHCOP00000012381.1"/>
    </source>
</evidence>
<name>A0A3Q2Y4G4_HIPCM</name>
<feature type="region of interest" description="Disordered" evidence="1">
    <location>
        <begin position="58"/>
        <end position="92"/>
    </location>
</feature>
<reference evidence="2" key="2">
    <citation type="submission" date="2025-09" db="UniProtKB">
        <authorList>
            <consortium name="Ensembl"/>
        </authorList>
    </citation>
    <scope>IDENTIFICATION</scope>
</reference>
<accession>A0A3Q2Y4G4</accession>
<dbReference type="GeneTree" id="ENSGT00940000177946"/>
<dbReference type="Ensembl" id="ENSHCOT00000019433.1">
    <property type="protein sequence ID" value="ENSHCOP00000012381.1"/>
    <property type="gene ID" value="ENSHCOG00000015377.1"/>
</dbReference>